<keyword evidence="5 10" id="KW-0067">ATP-binding</keyword>
<accession>A0ABU5VYB8</accession>
<proteinExistence type="inferred from homology"/>
<dbReference type="InterPro" id="IPR027417">
    <property type="entry name" value="P-loop_NTPase"/>
</dbReference>
<evidence type="ECO:0000259" key="12">
    <source>
        <dbReference type="PROSITE" id="PS51217"/>
    </source>
</evidence>
<evidence type="ECO:0000256" key="6">
    <source>
        <dbReference type="ARBA" id="ARBA00023235"/>
    </source>
</evidence>
<dbReference type="Gene3D" id="1.10.10.160">
    <property type="match status" value="1"/>
</dbReference>
<dbReference type="InterPro" id="IPR000212">
    <property type="entry name" value="DNA_helicase_UvrD/REP"/>
</dbReference>
<evidence type="ECO:0000256" key="9">
    <source>
        <dbReference type="ARBA" id="ARBA00048988"/>
    </source>
</evidence>
<dbReference type="Gene3D" id="3.40.50.300">
    <property type="entry name" value="P-loop containing nucleotide triphosphate hydrolases"/>
    <property type="match status" value="2"/>
</dbReference>
<evidence type="ECO:0000256" key="3">
    <source>
        <dbReference type="ARBA" id="ARBA00022801"/>
    </source>
</evidence>
<protein>
    <recommendedName>
        <fullName evidence="8">DNA 3'-5' helicase</fullName>
        <ecNumber evidence="8">5.6.2.4</ecNumber>
    </recommendedName>
</protein>
<evidence type="ECO:0000256" key="1">
    <source>
        <dbReference type="ARBA" id="ARBA00009922"/>
    </source>
</evidence>
<dbReference type="Proteomes" id="UP001302274">
    <property type="component" value="Unassembled WGS sequence"/>
</dbReference>
<comment type="catalytic activity">
    <reaction evidence="9">
        <text>ATP + H2O = ADP + phosphate + H(+)</text>
        <dbReference type="Rhea" id="RHEA:13065"/>
        <dbReference type="ChEBI" id="CHEBI:15377"/>
        <dbReference type="ChEBI" id="CHEBI:15378"/>
        <dbReference type="ChEBI" id="CHEBI:30616"/>
        <dbReference type="ChEBI" id="CHEBI:43474"/>
        <dbReference type="ChEBI" id="CHEBI:456216"/>
        <dbReference type="EC" id="5.6.2.4"/>
    </reaction>
</comment>
<dbReference type="CDD" id="cd17932">
    <property type="entry name" value="DEXQc_UvrD"/>
    <property type="match status" value="1"/>
</dbReference>
<sequence>MISLSGLNDKQREAAETVEGPVLILAGAGSGKTRTLTYRIANMVDNLGLPSDQILGVSFTNKAAKEMRERVITLLGSRKARKIALLTFHSLGVRILKKEIDKLGYHLNFSIYDQSDQISIVREALKHYHADKKFDTKDVQSKISFLKNAGITEDDYADSHHFNPEDPYSHATEYAYRYYQEKLKFFNAIDFDDILFLTLKLFRNNPDVAKAYSEKYQYIMIDEYQDTNTLQFELVRHLTVTHNNLCVVGDDDQSIYGFRGADITNILEFEKTFPGAKVVKLEENYRSVSSILDLANHVIKENKKRRDKTLWSQKKSDHIPLLWAMANMEHEAEVIVEEVVRHQGNGGHLGDIAILYRSNTQAPPIEDQLRLSQVPYTIIGGQKFYDKKEVKDLMSYLFVILNPNDQMAIRRILNIPHRGIGNVTLEKYLAKSAEDNIPLFEALEKYPGIDPQRSAGIVKFVELIRKYKQVFKTYPLAQSISTLIEEIDYLNFIDKQYDNAKQVERRRKDVMYFIESSERFTNYYKENADLKTFCERLLLQDSQDKEELNDGEDHDVRKNEVTLMTLHSSKGLEFDTVFLVGVEEETLPHKKTITQGEDISEERRLCYVGITRAQARLIMTYCKQRKLFGKDMPRFKSRFLNELKNKDLYREQDRTTFGHLTEEEATDYKKSFFSNLLGSLDEE</sequence>
<evidence type="ECO:0000256" key="5">
    <source>
        <dbReference type="ARBA" id="ARBA00022840"/>
    </source>
</evidence>
<name>A0ABU5VYB8_9BACT</name>
<dbReference type="InterPro" id="IPR014016">
    <property type="entry name" value="UvrD-like_ATP-bd"/>
</dbReference>
<dbReference type="Pfam" id="PF00580">
    <property type="entry name" value="UvrD-helicase"/>
    <property type="match status" value="1"/>
</dbReference>
<keyword evidence="6" id="KW-0413">Isomerase</keyword>
<dbReference type="EC" id="5.6.2.4" evidence="8"/>
<dbReference type="InterPro" id="IPR013986">
    <property type="entry name" value="DExx_box_DNA_helicase_dom_sf"/>
</dbReference>
<evidence type="ECO:0000313" key="13">
    <source>
        <dbReference type="EMBL" id="MEA9358060.1"/>
    </source>
</evidence>
<dbReference type="SUPFAM" id="SSF52540">
    <property type="entry name" value="P-loop containing nucleoside triphosphate hydrolases"/>
    <property type="match status" value="1"/>
</dbReference>
<evidence type="ECO:0000256" key="10">
    <source>
        <dbReference type="PROSITE-ProRule" id="PRU00560"/>
    </source>
</evidence>
<dbReference type="EMBL" id="JAYGJQ010000002">
    <property type="protein sequence ID" value="MEA9358060.1"/>
    <property type="molecule type" value="Genomic_DNA"/>
</dbReference>
<keyword evidence="4 10" id="KW-0347">Helicase</keyword>
<dbReference type="PROSITE" id="PS51217">
    <property type="entry name" value="UVRD_HELICASE_CTER"/>
    <property type="match status" value="1"/>
</dbReference>
<keyword evidence="2 10" id="KW-0547">Nucleotide-binding</keyword>
<feature type="binding site" evidence="10">
    <location>
        <begin position="26"/>
        <end position="33"/>
    </location>
    <ligand>
        <name>ATP</name>
        <dbReference type="ChEBI" id="CHEBI:30616"/>
    </ligand>
</feature>
<dbReference type="PROSITE" id="PS51198">
    <property type="entry name" value="UVRD_HELICASE_ATP_BIND"/>
    <property type="match status" value="1"/>
</dbReference>
<dbReference type="InterPro" id="IPR014017">
    <property type="entry name" value="DNA_helicase_UvrD-like_C"/>
</dbReference>
<gene>
    <name evidence="13" type="ORF">SHI21_17640</name>
</gene>
<keyword evidence="14" id="KW-1185">Reference proteome</keyword>
<evidence type="ECO:0000313" key="14">
    <source>
        <dbReference type="Proteomes" id="UP001302274"/>
    </source>
</evidence>
<comment type="similarity">
    <text evidence="1">Belongs to the helicase family. UvrD subfamily.</text>
</comment>
<comment type="catalytic activity">
    <reaction evidence="7">
        <text>Couples ATP hydrolysis with the unwinding of duplex DNA by translocating in the 3'-5' direction.</text>
        <dbReference type="EC" id="5.6.2.4"/>
    </reaction>
</comment>
<organism evidence="13 14">
    <name type="scientific">Bacteriovorax antarcticus</name>
    <dbReference type="NCBI Taxonomy" id="3088717"/>
    <lineage>
        <taxon>Bacteria</taxon>
        <taxon>Pseudomonadati</taxon>
        <taxon>Bdellovibrionota</taxon>
        <taxon>Bacteriovoracia</taxon>
        <taxon>Bacteriovoracales</taxon>
        <taxon>Bacteriovoracaceae</taxon>
        <taxon>Bacteriovorax</taxon>
    </lineage>
</organism>
<evidence type="ECO:0000256" key="8">
    <source>
        <dbReference type="ARBA" id="ARBA00034808"/>
    </source>
</evidence>
<dbReference type="PANTHER" id="PTHR11070">
    <property type="entry name" value="UVRD / RECB / PCRA DNA HELICASE FAMILY MEMBER"/>
    <property type="match status" value="1"/>
</dbReference>
<evidence type="ECO:0000256" key="2">
    <source>
        <dbReference type="ARBA" id="ARBA00022741"/>
    </source>
</evidence>
<evidence type="ECO:0000256" key="7">
    <source>
        <dbReference type="ARBA" id="ARBA00034617"/>
    </source>
</evidence>
<dbReference type="Pfam" id="PF13361">
    <property type="entry name" value="UvrD_C"/>
    <property type="match status" value="1"/>
</dbReference>
<keyword evidence="3 10" id="KW-0378">Hydrolase</keyword>
<evidence type="ECO:0000259" key="11">
    <source>
        <dbReference type="PROSITE" id="PS51198"/>
    </source>
</evidence>
<feature type="domain" description="UvrD-like helicase C-terminal" evidence="12">
    <location>
        <begin position="289"/>
        <end position="571"/>
    </location>
</feature>
<dbReference type="CDD" id="cd18807">
    <property type="entry name" value="SF1_C_UvrD"/>
    <property type="match status" value="1"/>
</dbReference>
<dbReference type="Gene3D" id="1.10.486.10">
    <property type="entry name" value="PCRA, domain 4"/>
    <property type="match status" value="1"/>
</dbReference>
<feature type="domain" description="UvrD-like helicase ATP-binding" evidence="11">
    <location>
        <begin position="5"/>
        <end position="288"/>
    </location>
</feature>
<evidence type="ECO:0000256" key="4">
    <source>
        <dbReference type="ARBA" id="ARBA00022806"/>
    </source>
</evidence>
<reference evidence="13 14" key="1">
    <citation type="submission" date="2023-11" db="EMBL/GenBank/DDBJ databases">
        <title>A Novel Polar Bacteriovorax (B. antarcticus) Isolated from the Biocrust in Antarctica.</title>
        <authorList>
            <person name="Mun W."/>
            <person name="Choi S.Y."/>
            <person name="Mitchell R.J."/>
        </authorList>
    </citation>
    <scope>NUCLEOTIDE SEQUENCE [LARGE SCALE GENOMIC DNA]</scope>
    <source>
        <strain evidence="13 14">PP10</strain>
    </source>
</reference>
<dbReference type="PANTHER" id="PTHR11070:SF64">
    <property type="entry name" value="ATP-DEPENDENT DNA HELICASE REP"/>
    <property type="match status" value="1"/>
</dbReference>
<dbReference type="RefSeq" id="WP_323578309.1">
    <property type="nucleotide sequence ID" value="NZ_JAYGJQ010000002.1"/>
</dbReference>
<comment type="caution">
    <text evidence="13">The sequence shown here is derived from an EMBL/GenBank/DDBJ whole genome shotgun (WGS) entry which is preliminary data.</text>
</comment>